<dbReference type="Pfam" id="PF13442">
    <property type="entry name" value="Cytochrome_CBB3"/>
    <property type="match status" value="1"/>
</dbReference>
<dbReference type="RefSeq" id="WP_135263228.1">
    <property type="nucleotide sequence ID" value="NZ_SMLM01000001.1"/>
</dbReference>
<dbReference type="InterPro" id="IPR051811">
    <property type="entry name" value="Cytochrome_c550/c551-like"/>
</dbReference>
<proteinExistence type="predicted"/>
<dbReference type="PROSITE" id="PS51007">
    <property type="entry name" value="CYTC"/>
    <property type="match status" value="2"/>
</dbReference>
<dbReference type="Gene3D" id="1.10.760.10">
    <property type="entry name" value="Cytochrome c-like domain"/>
    <property type="match status" value="2"/>
</dbReference>
<protein>
    <submittedName>
        <fullName evidence="8">C-type cytochrome</fullName>
    </submittedName>
</protein>
<gene>
    <name evidence="8" type="ORF">EZ313_11195</name>
</gene>
<dbReference type="EMBL" id="SMLM01000001">
    <property type="protein sequence ID" value="TFZ07148.1"/>
    <property type="molecule type" value="Genomic_DNA"/>
</dbReference>
<evidence type="ECO:0000256" key="5">
    <source>
        <dbReference type="ARBA" id="ARBA00023004"/>
    </source>
</evidence>
<keyword evidence="3 6" id="KW-0479">Metal-binding</keyword>
<dbReference type="PANTHER" id="PTHR37823">
    <property type="entry name" value="CYTOCHROME C-553-LIKE"/>
    <property type="match status" value="1"/>
</dbReference>
<name>A0A4Z0C9R4_9BURK</name>
<keyword evidence="5 6" id="KW-0408">Iron</keyword>
<feature type="domain" description="Cytochrome c" evidence="7">
    <location>
        <begin position="190"/>
        <end position="281"/>
    </location>
</feature>
<comment type="caution">
    <text evidence="8">The sequence shown here is derived from an EMBL/GenBank/DDBJ whole genome shotgun (WGS) entry which is preliminary data.</text>
</comment>
<evidence type="ECO:0000313" key="8">
    <source>
        <dbReference type="EMBL" id="TFZ07148.1"/>
    </source>
</evidence>
<evidence type="ECO:0000256" key="4">
    <source>
        <dbReference type="ARBA" id="ARBA00022982"/>
    </source>
</evidence>
<dbReference type="GO" id="GO:0009055">
    <property type="term" value="F:electron transfer activity"/>
    <property type="evidence" value="ECO:0007669"/>
    <property type="project" value="InterPro"/>
</dbReference>
<dbReference type="GO" id="GO:0020037">
    <property type="term" value="F:heme binding"/>
    <property type="evidence" value="ECO:0007669"/>
    <property type="project" value="InterPro"/>
</dbReference>
<feature type="domain" description="Cytochrome c" evidence="7">
    <location>
        <begin position="73"/>
        <end position="159"/>
    </location>
</feature>
<dbReference type="SUPFAM" id="SSF46626">
    <property type="entry name" value="Cytochrome c"/>
    <property type="match status" value="2"/>
</dbReference>
<dbReference type="GO" id="GO:0005506">
    <property type="term" value="F:iron ion binding"/>
    <property type="evidence" value="ECO:0007669"/>
    <property type="project" value="InterPro"/>
</dbReference>
<keyword evidence="1" id="KW-0813">Transport</keyword>
<evidence type="ECO:0000256" key="6">
    <source>
        <dbReference type="PROSITE-ProRule" id="PRU00433"/>
    </source>
</evidence>
<keyword evidence="2 6" id="KW-0349">Heme</keyword>
<sequence length="286" mass="30910">MTIRLRTLFLGLLLALVLAGGVAALLVWRGVYDISATDQHTAPVFKVLDYAMRRSVLWRTENIVPPPDLADTRRVRAGAAHYREHCVQCHGAPGVAPDPLAFGLTPAPANLLAAGRTWQPGEIFWVVKEGIKMTGMPAWVYRLSDEEVWDVVAFVRAMPLLAPRDYAQLASTLPAPGSAAPSRVAPARRGDVAAGRLATERYLCVTCHVIPGFVSASHHVGPPLDGMGKRSFIAGVLPNTPDNMVRFLLQPQQVDPLTAMPALGMSQQDARDIAAFLATLDKVKAK</sequence>
<evidence type="ECO:0000313" key="9">
    <source>
        <dbReference type="Proteomes" id="UP000298180"/>
    </source>
</evidence>
<keyword evidence="9" id="KW-1185">Reference proteome</keyword>
<evidence type="ECO:0000259" key="7">
    <source>
        <dbReference type="PROSITE" id="PS51007"/>
    </source>
</evidence>
<organism evidence="8 9">
    <name type="scientific">Ramlibacter henchirensis</name>
    <dbReference type="NCBI Taxonomy" id="204072"/>
    <lineage>
        <taxon>Bacteria</taxon>
        <taxon>Pseudomonadati</taxon>
        <taxon>Pseudomonadota</taxon>
        <taxon>Betaproteobacteria</taxon>
        <taxon>Burkholderiales</taxon>
        <taxon>Comamonadaceae</taxon>
        <taxon>Ramlibacter</taxon>
    </lineage>
</organism>
<reference evidence="8 9" key="1">
    <citation type="submission" date="2019-03" db="EMBL/GenBank/DDBJ databases">
        <title>Ramlibacter henchirensis DSM 14656, whole genome shotgun sequence.</title>
        <authorList>
            <person name="Zhang X."/>
            <person name="Feng G."/>
            <person name="Zhu H."/>
        </authorList>
    </citation>
    <scope>NUCLEOTIDE SEQUENCE [LARGE SCALE GENOMIC DNA]</scope>
    <source>
        <strain evidence="8 9">DSM 14656</strain>
    </source>
</reference>
<dbReference type="Proteomes" id="UP000298180">
    <property type="component" value="Unassembled WGS sequence"/>
</dbReference>
<dbReference type="InterPro" id="IPR009056">
    <property type="entry name" value="Cyt_c-like_dom"/>
</dbReference>
<dbReference type="PANTHER" id="PTHR37823:SF1">
    <property type="entry name" value="CYTOCHROME C-553-LIKE"/>
    <property type="match status" value="1"/>
</dbReference>
<keyword evidence="4" id="KW-0249">Electron transport</keyword>
<evidence type="ECO:0000256" key="1">
    <source>
        <dbReference type="ARBA" id="ARBA00022448"/>
    </source>
</evidence>
<dbReference type="OrthoDB" id="9765171at2"/>
<dbReference type="InterPro" id="IPR008168">
    <property type="entry name" value="Cyt_C_IC"/>
</dbReference>
<dbReference type="PRINTS" id="PR00605">
    <property type="entry name" value="CYTCHROMECIC"/>
</dbReference>
<accession>A0A4Z0C9R4</accession>
<dbReference type="InterPro" id="IPR036909">
    <property type="entry name" value="Cyt_c-like_dom_sf"/>
</dbReference>
<evidence type="ECO:0000256" key="2">
    <source>
        <dbReference type="ARBA" id="ARBA00022617"/>
    </source>
</evidence>
<evidence type="ECO:0000256" key="3">
    <source>
        <dbReference type="ARBA" id="ARBA00022723"/>
    </source>
</evidence>
<dbReference type="AlphaFoldDB" id="A0A4Z0C9R4"/>